<reference evidence="2" key="1">
    <citation type="submission" date="2009-12" db="EMBL/GenBank/DDBJ databases">
        <title>Complete sequence of Treponema azotonutricium strain ZAS-9.</title>
        <authorList>
            <person name="Tetu S.G."/>
            <person name="Matson E."/>
            <person name="Ren Q."/>
            <person name="Seshadri R."/>
            <person name="Elbourne L."/>
            <person name="Hassan K.A."/>
            <person name="Durkin A."/>
            <person name="Radune D."/>
            <person name="Mohamoud Y."/>
            <person name="Shay R."/>
            <person name="Jin S."/>
            <person name="Zhang X."/>
            <person name="Lucey K."/>
            <person name="Ballor N.R."/>
            <person name="Ottesen E."/>
            <person name="Rosenthal R."/>
            <person name="Allen A."/>
            <person name="Leadbetter J.R."/>
            <person name="Paulsen I.T."/>
        </authorList>
    </citation>
    <scope>NUCLEOTIDE SEQUENCE [LARGE SCALE GENOMIC DNA]</scope>
    <source>
        <strain evidence="2">ATCC BAA-888 / DSM 13862 / ZAS-9</strain>
    </source>
</reference>
<protein>
    <submittedName>
        <fullName evidence="1">Uncharacterized protein</fullName>
    </submittedName>
</protein>
<dbReference type="HOGENOM" id="CLU_1244279_0_0_12"/>
<dbReference type="InParanoid" id="F5YB48"/>
<dbReference type="RefSeq" id="WP_015712529.1">
    <property type="nucleotide sequence ID" value="NC_015577.1"/>
</dbReference>
<accession>F5YB48</accession>
<dbReference type="Proteomes" id="UP000009222">
    <property type="component" value="Chromosome"/>
</dbReference>
<dbReference type="KEGG" id="taz:TREAZ_3021"/>
<dbReference type="EMBL" id="CP001841">
    <property type="protein sequence ID" value="AEF83246.1"/>
    <property type="molecule type" value="Genomic_DNA"/>
</dbReference>
<dbReference type="OrthoDB" id="456003at2"/>
<dbReference type="AlphaFoldDB" id="F5YB48"/>
<gene>
    <name evidence="1" type="ordered locus">TREAZ_3021</name>
</gene>
<keyword evidence="2" id="KW-1185">Reference proteome</keyword>
<proteinExistence type="predicted"/>
<reference evidence="1 2" key="2">
    <citation type="journal article" date="2011" name="ISME J.">
        <title>RNA-seq reveals cooperative metabolic interactions between two termite-gut spirochete species in co-culture.</title>
        <authorList>
            <person name="Rosenthal A.Z."/>
            <person name="Matson E.G."/>
            <person name="Eldar A."/>
            <person name="Leadbetter J.R."/>
        </authorList>
    </citation>
    <scope>NUCLEOTIDE SEQUENCE [LARGE SCALE GENOMIC DNA]</scope>
    <source>
        <strain evidence="2">ATCC BAA-888 / DSM 13862 / ZAS-9</strain>
    </source>
</reference>
<evidence type="ECO:0000313" key="1">
    <source>
        <dbReference type="EMBL" id="AEF83246.1"/>
    </source>
</evidence>
<evidence type="ECO:0000313" key="2">
    <source>
        <dbReference type="Proteomes" id="UP000009222"/>
    </source>
</evidence>
<name>F5YB48_LEAAZ</name>
<organism evidence="1 2">
    <name type="scientific">Leadbettera azotonutricia (strain ATCC BAA-888 / DSM 13862 / ZAS-9)</name>
    <name type="common">Treponema azotonutricium</name>
    <dbReference type="NCBI Taxonomy" id="545695"/>
    <lineage>
        <taxon>Bacteria</taxon>
        <taxon>Pseudomonadati</taxon>
        <taxon>Spirochaetota</taxon>
        <taxon>Spirochaetia</taxon>
        <taxon>Spirochaetales</taxon>
        <taxon>Breznakiellaceae</taxon>
        <taxon>Leadbettera</taxon>
    </lineage>
</organism>
<sequence length="220" mass="23994">MPYSSKWLPGTREGQLEMARTWSTVLSSNAKAWSIPAAELTGLNSLVSASAKALDAATGEGRGPVNTAKCKAAFEALVGKMRFIKERYFFMPPLTDADRVSLGLKPKDTVRSPKGVPKGKFTGVPTRLSMGGVEFRIQSADDVPQDTPRVISGYSIHYGIMPNAPLAGEALPHEKFTRHKKERFEFSAEDRGKTVYFCIRAENSKGEAGPWGSIFQAIIP</sequence>